<evidence type="ECO:0000313" key="9">
    <source>
        <dbReference type="EMBL" id="NIZ69897.1"/>
    </source>
</evidence>
<dbReference type="InterPro" id="IPR049177">
    <property type="entry name" value="MgtC_SapB_SrpB_YhiD_N"/>
</dbReference>
<name>A0A968GGI6_9SPIO</name>
<dbReference type="Proteomes" id="UP000778951">
    <property type="component" value="Unassembled WGS sequence"/>
</dbReference>
<dbReference type="RefSeq" id="WP_167695967.1">
    <property type="nucleotide sequence ID" value="NZ_CP118181.1"/>
</dbReference>
<comment type="similarity">
    <text evidence="2">Belongs to the MgtC/SapB family.</text>
</comment>
<sequence>MIEWTYHLDVLLRMSVALILGFLIGLQRSKEDKPAGIKTHALVSLGASLIMIIGDYGHRFVSEQIDMTRLASQVVSGVGFIGAGTILITQRKAIIGLTSAAIIWLTAGLGLAVGIGYYFLAISATILVLILLHVSTDFERWLSHRQRNLRFIKIRVDQVSALAPLLDLVGEFGGKVERIARKETGVMKITIRLPAGSDRTDLLTGLVKIEGAQLL</sequence>
<evidence type="ECO:0000256" key="4">
    <source>
        <dbReference type="ARBA" id="ARBA00022692"/>
    </source>
</evidence>
<accession>A0A968GGI6</accession>
<feature type="transmembrane region" description="Helical" evidence="7">
    <location>
        <begin position="70"/>
        <end position="88"/>
    </location>
</feature>
<feature type="transmembrane region" description="Helical" evidence="7">
    <location>
        <begin position="39"/>
        <end position="58"/>
    </location>
</feature>
<dbReference type="PRINTS" id="PR01837">
    <property type="entry name" value="MGTCSAPBPROT"/>
</dbReference>
<evidence type="ECO:0000256" key="5">
    <source>
        <dbReference type="ARBA" id="ARBA00022989"/>
    </source>
</evidence>
<comment type="subcellular location">
    <subcellularLocation>
        <location evidence="1">Cell membrane</location>
        <topology evidence="1">Multi-pass membrane protein</topology>
    </subcellularLocation>
</comment>
<proteinExistence type="inferred from homology"/>
<protein>
    <submittedName>
        <fullName evidence="9">MgtC/SapB family protein</fullName>
    </submittedName>
</protein>
<organism evidence="9 10">
    <name type="scientific">Entomospira culicis</name>
    <dbReference type="NCBI Taxonomy" id="2719989"/>
    <lineage>
        <taxon>Bacteria</taxon>
        <taxon>Pseudomonadati</taxon>
        <taxon>Spirochaetota</taxon>
        <taxon>Spirochaetia</taxon>
        <taxon>Spirochaetales</taxon>
        <taxon>Spirochaetaceae</taxon>
        <taxon>Entomospira</taxon>
    </lineage>
</organism>
<dbReference type="PANTHER" id="PTHR33778:SF1">
    <property type="entry name" value="MAGNESIUM TRANSPORTER YHID-RELATED"/>
    <property type="match status" value="1"/>
</dbReference>
<evidence type="ECO:0000256" key="2">
    <source>
        <dbReference type="ARBA" id="ARBA00009298"/>
    </source>
</evidence>
<evidence type="ECO:0000256" key="7">
    <source>
        <dbReference type="SAM" id="Phobius"/>
    </source>
</evidence>
<evidence type="ECO:0000256" key="3">
    <source>
        <dbReference type="ARBA" id="ARBA00022475"/>
    </source>
</evidence>
<feature type="transmembrane region" description="Helical" evidence="7">
    <location>
        <begin position="117"/>
        <end position="135"/>
    </location>
</feature>
<keyword evidence="6 7" id="KW-0472">Membrane</keyword>
<dbReference type="InterPro" id="IPR003416">
    <property type="entry name" value="MgtC/SapB/SrpB/YhiD_fam"/>
</dbReference>
<dbReference type="EMBL" id="JAATLM010000001">
    <property type="protein sequence ID" value="NIZ69897.1"/>
    <property type="molecule type" value="Genomic_DNA"/>
</dbReference>
<dbReference type="GO" id="GO:0005886">
    <property type="term" value="C:plasma membrane"/>
    <property type="evidence" value="ECO:0007669"/>
    <property type="project" value="UniProtKB-SubCell"/>
</dbReference>
<keyword evidence="5 7" id="KW-1133">Transmembrane helix</keyword>
<feature type="transmembrane region" description="Helical" evidence="7">
    <location>
        <begin position="6"/>
        <end position="27"/>
    </location>
</feature>
<dbReference type="AlphaFoldDB" id="A0A968GGI6"/>
<evidence type="ECO:0000256" key="6">
    <source>
        <dbReference type="ARBA" id="ARBA00023136"/>
    </source>
</evidence>
<keyword evidence="3" id="KW-1003">Cell membrane</keyword>
<gene>
    <name evidence="9" type="ORF">HCT48_06720</name>
</gene>
<dbReference type="Pfam" id="PF02308">
    <property type="entry name" value="MgtC"/>
    <property type="match status" value="1"/>
</dbReference>
<comment type="caution">
    <text evidence="9">The sequence shown here is derived from an EMBL/GenBank/DDBJ whole genome shotgun (WGS) entry which is preliminary data.</text>
</comment>
<keyword evidence="4 7" id="KW-0812">Transmembrane</keyword>
<reference evidence="9" key="1">
    <citation type="submission" date="2020-03" db="EMBL/GenBank/DDBJ databases">
        <title>Spirochaetal bacteria isolated from arthropods constitute a novel genus Entomospira genus novum within the order Spirochaetales.</title>
        <authorList>
            <person name="Grana-Miraglia L."/>
            <person name="Sikutova S."/>
            <person name="Fingerle V."/>
            <person name="Sing A."/>
            <person name="Castillo-Ramirez S."/>
            <person name="Margos G."/>
            <person name="Rudolf I."/>
        </authorList>
    </citation>
    <scope>NUCLEOTIDE SEQUENCE</scope>
    <source>
        <strain evidence="9">BR149</strain>
    </source>
</reference>
<feature type="domain" description="MgtC/SapB/SrpB/YhiD N-terminal" evidence="8">
    <location>
        <begin position="15"/>
        <end position="140"/>
    </location>
</feature>
<evidence type="ECO:0000256" key="1">
    <source>
        <dbReference type="ARBA" id="ARBA00004651"/>
    </source>
</evidence>
<keyword evidence="10" id="KW-1185">Reference proteome</keyword>
<evidence type="ECO:0000313" key="10">
    <source>
        <dbReference type="Proteomes" id="UP000778951"/>
    </source>
</evidence>
<evidence type="ECO:0000259" key="8">
    <source>
        <dbReference type="Pfam" id="PF02308"/>
    </source>
</evidence>
<dbReference type="PANTHER" id="PTHR33778">
    <property type="entry name" value="PROTEIN MGTC"/>
    <property type="match status" value="1"/>
</dbReference>
<feature type="transmembrane region" description="Helical" evidence="7">
    <location>
        <begin position="93"/>
        <end position="111"/>
    </location>
</feature>